<sequence length="167" mass="17469">MVNKADLAAEVAEQMSGAEPDARQYVDAVFDVIMRHVAAGERVQILGFGTFDSVQRAARLGRNPQTGAAIQVPAGTSPRFHAGQTFRTRVAEASAVPAEASQDVAKPVEAKKIKAAKQKAEKKTAKKPEKIAKKPEKVAKKPEKAGKAAGKASKGGKAGKAAKAGKK</sequence>
<protein>
    <submittedName>
        <fullName evidence="5">Histone family protein DNA-binding protein</fullName>
    </submittedName>
</protein>
<feature type="region of interest" description="Disordered" evidence="4">
    <location>
        <begin position="114"/>
        <end position="167"/>
    </location>
</feature>
<dbReference type="Proteomes" id="UP000000851">
    <property type="component" value="Chromosome"/>
</dbReference>
<dbReference type="STRING" id="479433.Caci_4973"/>
<dbReference type="GO" id="GO:0030261">
    <property type="term" value="P:chromosome condensation"/>
    <property type="evidence" value="ECO:0007669"/>
    <property type="project" value="UniProtKB-KW"/>
</dbReference>
<evidence type="ECO:0000313" key="6">
    <source>
        <dbReference type="Proteomes" id="UP000000851"/>
    </source>
</evidence>
<keyword evidence="2 5" id="KW-0238">DNA-binding</keyword>
<dbReference type="PRINTS" id="PR01727">
    <property type="entry name" value="DNABINDINGHU"/>
</dbReference>
<comment type="similarity">
    <text evidence="3">Belongs to the bacterial histone-like protein family.</text>
</comment>
<dbReference type="Pfam" id="PF00216">
    <property type="entry name" value="Bac_DNA_binding"/>
    <property type="match status" value="1"/>
</dbReference>
<dbReference type="InParanoid" id="C7Q397"/>
<accession>C7Q397</accession>
<evidence type="ECO:0000256" key="2">
    <source>
        <dbReference type="ARBA" id="ARBA00023125"/>
    </source>
</evidence>
<reference evidence="5 6" key="1">
    <citation type="journal article" date="2009" name="Stand. Genomic Sci.">
        <title>Complete genome sequence of Catenulispora acidiphila type strain (ID 139908).</title>
        <authorList>
            <person name="Copeland A."/>
            <person name="Lapidus A."/>
            <person name="Glavina Del Rio T."/>
            <person name="Nolan M."/>
            <person name="Lucas S."/>
            <person name="Chen F."/>
            <person name="Tice H."/>
            <person name="Cheng J.F."/>
            <person name="Bruce D."/>
            <person name="Goodwin L."/>
            <person name="Pitluck S."/>
            <person name="Mikhailova N."/>
            <person name="Pati A."/>
            <person name="Ivanova N."/>
            <person name="Mavromatis K."/>
            <person name="Chen A."/>
            <person name="Palaniappan K."/>
            <person name="Chain P."/>
            <person name="Land M."/>
            <person name="Hauser L."/>
            <person name="Chang Y.J."/>
            <person name="Jeffries C.D."/>
            <person name="Chertkov O."/>
            <person name="Brettin T."/>
            <person name="Detter J.C."/>
            <person name="Han C."/>
            <person name="Ali Z."/>
            <person name="Tindall B.J."/>
            <person name="Goker M."/>
            <person name="Bristow J."/>
            <person name="Eisen J.A."/>
            <person name="Markowitz V."/>
            <person name="Hugenholtz P."/>
            <person name="Kyrpides N.C."/>
            <person name="Klenk H.P."/>
        </authorList>
    </citation>
    <scope>NUCLEOTIDE SEQUENCE [LARGE SCALE GENOMIC DNA]</scope>
    <source>
        <strain evidence="6">DSM 44928 / JCM 14897 / NBRC 102108 / NRRL B-24433 / ID139908</strain>
    </source>
</reference>
<dbReference type="GO" id="GO:0003677">
    <property type="term" value="F:DNA binding"/>
    <property type="evidence" value="ECO:0007669"/>
    <property type="project" value="UniProtKB-KW"/>
</dbReference>
<proteinExistence type="inferred from homology"/>
<dbReference type="EMBL" id="CP001700">
    <property type="protein sequence ID" value="ACU73833.1"/>
    <property type="molecule type" value="Genomic_DNA"/>
</dbReference>
<dbReference type="AlphaFoldDB" id="C7Q397"/>
<dbReference type="InterPro" id="IPR020816">
    <property type="entry name" value="Histone-like_DNA-bd_CS"/>
</dbReference>
<name>C7Q397_CATAD</name>
<keyword evidence="6" id="KW-1185">Reference proteome</keyword>
<dbReference type="KEGG" id="cai:Caci_4973"/>
<gene>
    <name evidence="5" type="ordered locus">Caci_4973</name>
</gene>
<dbReference type="GO" id="GO:0030527">
    <property type="term" value="F:structural constituent of chromatin"/>
    <property type="evidence" value="ECO:0007669"/>
    <property type="project" value="InterPro"/>
</dbReference>
<dbReference type="SMART" id="SM00411">
    <property type="entry name" value="BHL"/>
    <property type="match status" value="1"/>
</dbReference>
<feature type="compositionally biased region" description="Basic and acidic residues" evidence="4">
    <location>
        <begin position="114"/>
        <end position="146"/>
    </location>
</feature>
<dbReference type="CDD" id="cd13831">
    <property type="entry name" value="HU"/>
    <property type="match status" value="1"/>
</dbReference>
<dbReference type="PROSITE" id="PS00045">
    <property type="entry name" value="HISTONE_LIKE"/>
    <property type="match status" value="1"/>
</dbReference>
<organism evidence="5 6">
    <name type="scientific">Catenulispora acidiphila (strain DSM 44928 / JCM 14897 / NBRC 102108 / NRRL B-24433 / ID139908)</name>
    <dbReference type="NCBI Taxonomy" id="479433"/>
    <lineage>
        <taxon>Bacteria</taxon>
        <taxon>Bacillati</taxon>
        <taxon>Actinomycetota</taxon>
        <taxon>Actinomycetes</taxon>
        <taxon>Catenulisporales</taxon>
        <taxon>Catenulisporaceae</taxon>
        <taxon>Catenulispora</taxon>
    </lineage>
</organism>
<evidence type="ECO:0000313" key="5">
    <source>
        <dbReference type="EMBL" id="ACU73833.1"/>
    </source>
</evidence>
<dbReference type="RefSeq" id="WP_015793562.1">
    <property type="nucleotide sequence ID" value="NC_013131.1"/>
</dbReference>
<dbReference type="SUPFAM" id="SSF47729">
    <property type="entry name" value="IHF-like DNA-binding proteins"/>
    <property type="match status" value="1"/>
</dbReference>
<dbReference type="Gene3D" id="4.10.520.10">
    <property type="entry name" value="IHF-like DNA-binding proteins"/>
    <property type="match status" value="1"/>
</dbReference>
<evidence type="ECO:0000256" key="4">
    <source>
        <dbReference type="SAM" id="MobiDB-lite"/>
    </source>
</evidence>
<evidence type="ECO:0000256" key="1">
    <source>
        <dbReference type="ARBA" id="ARBA00023067"/>
    </source>
</evidence>
<dbReference type="PANTHER" id="PTHR33175">
    <property type="entry name" value="DNA-BINDING PROTEIN HU"/>
    <property type="match status" value="1"/>
</dbReference>
<evidence type="ECO:0000256" key="3">
    <source>
        <dbReference type="RuleBase" id="RU003939"/>
    </source>
</evidence>
<keyword evidence="1" id="KW-0226">DNA condensation</keyword>
<dbReference type="InterPro" id="IPR000119">
    <property type="entry name" value="Hist_DNA-bd"/>
</dbReference>
<dbReference type="eggNOG" id="COG0776">
    <property type="taxonomic scope" value="Bacteria"/>
</dbReference>
<dbReference type="InterPro" id="IPR010992">
    <property type="entry name" value="IHF-like_DNA-bd_dom_sf"/>
</dbReference>
<dbReference type="PANTHER" id="PTHR33175:SF3">
    <property type="entry name" value="DNA-BINDING PROTEIN HU-BETA"/>
    <property type="match status" value="1"/>
</dbReference>
<dbReference type="HOGENOM" id="CLU_085366_0_0_11"/>